<reference evidence="2" key="1">
    <citation type="submission" date="2019-08" db="EMBL/GenBank/DDBJ databases">
        <authorList>
            <person name="Kucharzyk K."/>
            <person name="Murdoch R.W."/>
            <person name="Higgins S."/>
            <person name="Loffler F."/>
        </authorList>
    </citation>
    <scope>NUCLEOTIDE SEQUENCE</scope>
</reference>
<sequence length="138" mass="14943">MAARRADRRGHRQQRRLPPAHGTSARRARSRRTAAPPRGRGTRRAPDPPRTPPRPRHRNARRGVARHAGRHAGAFARPRPAACAHPFRKGEIHEAGTVSTSGTPARSGAGRGVSVLLSGKFRPTPDARRRSGSVFTAA</sequence>
<feature type="compositionally biased region" description="Low complexity" evidence="1">
    <location>
        <begin position="71"/>
        <end position="85"/>
    </location>
</feature>
<protein>
    <submittedName>
        <fullName evidence="2">Uncharacterized protein</fullName>
    </submittedName>
</protein>
<feature type="compositionally biased region" description="Basic residues" evidence="1">
    <location>
        <begin position="1"/>
        <end position="15"/>
    </location>
</feature>
<evidence type="ECO:0000256" key="1">
    <source>
        <dbReference type="SAM" id="MobiDB-lite"/>
    </source>
</evidence>
<dbReference type="AlphaFoldDB" id="A0A645IZ83"/>
<dbReference type="EMBL" id="VSSQ01118699">
    <property type="protein sequence ID" value="MPN52513.1"/>
    <property type="molecule type" value="Genomic_DNA"/>
</dbReference>
<feature type="region of interest" description="Disordered" evidence="1">
    <location>
        <begin position="1"/>
        <end position="138"/>
    </location>
</feature>
<proteinExistence type="predicted"/>
<feature type="compositionally biased region" description="Basic residues" evidence="1">
    <location>
        <begin position="53"/>
        <end position="70"/>
    </location>
</feature>
<evidence type="ECO:0000313" key="2">
    <source>
        <dbReference type="EMBL" id="MPN52513.1"/>
    </source>
</evidence>
<accession>A0A645IZ83</accession>
<comment type="caution">
    <text evidence="2">The sequence shown here is derived from an EMBL/GenBank/DDBJ whole genome shotgun (WGS) entry which is preliminary data.</text>
</comment>
<name>A0A645IZ83_9ZZZZ</name>
<organism evidence="2">
    <name type="scientific">bioreactor metagenome</name>
    <dbReference type="NCBI Taxonomy" id="1076179"/>
    <lineage>
        <taxon>unclassified sequences</taxon>
        <taxon>metagenomes</taxon>
        <taxon>ecological metagenomes</taxon>
    </lineage>
</organism>
<gene>
    <name evidence="2" type="ORF">SDC9_200175</name>
</gene>